<feature type="domain" description="Methyltransferase" evidence="4">
    <location>
        <begin position="118"/>
        <end position="210"/>
    </location>
</feature>
<dbReference type="InterPro" id="IPR029063">
    <property type="entry name" value="SAM-dependent_MTases_sf"/>
</dbReference>
<keyword evidence="1 5" id="KW-0489">Methyltransferase</keyword>
<dbReference type="SUPFAM" id="SSF53335">
    <property type="entry name" value="S-adenosyl-L-methionine-dependent methyltransferases"/>
    <property type="match status" value="1"/>
</dbReference>
<evidence type="ECO:0000313" key="6">
    <source>
        <dbReference type="Proteomes" id="UP000030106"/>
    </source>
</evidence>
<protein>
    <submittedName>
        <fullName evidence="5">Putative N(5)-glutamine methyltransferase mtq1</fullName>
    </submittedName>
</protein>
<dbReference type="GO" id="GO:0005739">
    <property type="term" value="C:mitochondrion"/>
    <property type="evidence" value="ECO:0007669"/>
    <property type="project" value="TreeGrafter"/>
</dbReference>
<accession>A0A0A2W2M0</accession>
<dbReference type="STRING" id="1245745.A0A0A2W2M0"/>
<dbReference type="PANTHER" id="PTHR18895:SF74">
    <property type="entry name" value="MTRF1L RELEASE FACTOR GLUTAMINE METHYLTRANSFERASE"/>
    <property type="match status" value="1"/>
</dbReference>
<sequence>MPRTPPWLFRQAKKHSPHAATLLLACKSLPLALNELRWIREYVNLNTRPAQREQRLHALCRQRGQGIPLQYVLKSQPFGPLDIKCKPGVLIPRPETEAYAYHLANEVKRLRRRDGLQELRVLDLCTGTGCIPLLLFSLLQKTFKSLQVQGVDVSAEAVRLARENMAVNTSLGHLKMASDQQQVQITQRDIFNDLDMKNILSTKWDVLTSNPPYISLDVWNSGRGQMGHSVRKFEPALALVPGAHLKPPPGWQSPDVFYARLLDIAYHVRPKLLLFEIGDEPQALRVVKNYLTHRLASLSSVEIWRDTPDVQENPVRQHIDVSCRKGLDYPVPIKGSGNIRSILIRSVDTAAF</sequence>
<evidence type="ECO:0000259" key="4">
    <source>
        <dbReference type="Pfam" id="PF13847"/>
    </source>
</evidence>
<dbReference type="InterPro" id="IPR004556">
    <property type="entry name" value="HemK-like"/>
</dbReference>
<dbReference type="Gene3D" id="3.40.50.150">
    <property type="entry name" value="Vaccinia Virus protein VP39"/>
    <property type="match status" value="1"/>
</dbReference>
<evidence type="ECO:0000256" key="3">
    <source>
        <dbReference type="ARBA" id="ARBA00022691"/>
    </source>
</evidence>
<dbReference type="InterPro" id="IPR025714">
    <property type="entry name" value="Methyltranfer_dom"/>
</dbReference>
<evidence type="ECO:0000256" key="2">
    <source>
        <dbReference type="ARBA" id="ARBA00022679"/>
    </source>
</evidence>
<dbReference type="InterPro" id="IPR050320">
    <property type="entry name" value="N5-glutamine_MTase"/>
</dbReference>
<evidence type="ECO:0000313" key="5">
    <source>
        <dbReference type="EMBL" id="KGQ07189.1"/>
    </source>
</evidence>
<dbReference type="EMBL" id="ANFO01000719">
    <property type="protein sequence ID" value="KGQ07189.1"/>
    <property type="molecule type" value="Genomic_DNA"/>
</dbReference>
<dbReference type="CDD" id="cd02440">
    <property type="entry name" value="AdoMet_MTases"/>
    <property type="match status" value="1"/>
</dbReference>
<dbReference type="AlphaFoldDB" id="A0A0A2W2M0"/>
<dbReference type="OrthoDB" id="269872at2759"/>
<dbReference type="HOGENOM" id="CLU_018398_0_0_1"/>
<dbReference type="GO" id="GO:0032259">
    <property type="term" value="P:methylation"/>
    <property type="evidence" value="ECO:0007669"/>
    <property type="project" value="UniProtKB-KW"/>
</dbReference>
<dbReference type="PROSITE" id="PS51257">
    <property type="entry name" value="PROKAR_LIPOPROTEIN"/>
    <property type="match status" value="1"/>
</dbReference>
<dbReference type="NCBIfam" id="TIGR00536">
    <property type="entry name" value="hemK_fam"/>
    <property type="match status" value="1"/>
</dbReference>
<keyword evidence="2 5" id="KW-0808">Transferase</keyword>
<organism evidence="5 6">
    <name type="scientific">Beauveria bassiana D1-5</name>
    <dbReference type="NCBI Taxonomy" id="1245745"/>
    <lineage>
        <taxon>Eukaryota</taxon>
        <taxon>Fungi</taxon>
        <taxon>Dikarya</taxon>
        <taxon>Ascomycota</taxon>
        <taxon>Pezizomycotina</taxon>
        <taxon>Sordariomycetes</taxon>
        <taxon>Hypocreomycetidae</taxon>
        <taxon>Hypocreales</taxon>
        <taxon>Cordycipitaceae</taxon>
        <taxon>Beauveria</taxon>
    </lineage>
</organism>
<gene>
    <name evidence="5" type="ORF">BBAD15_g7490</name>
</gene>
<name>A0A0A2W2M0_BEABA</name>
<keyword evidence="3" id="KW-0949">S-adenosyl-L-methionine</keyword>
<comment type="caution">
    <text evidence="5">The sequence shown here is derived from an EMBL/GenBank/DDBJ whole genome shotgun (WGS) entry which is preliminary data.</text>
</comment>
<proteinExistence type="predicted"/>
<dbReference type="GO" id="GO:0102559">
    <property type="term" value="F:peptide chain release factor N(5)-glutamine methyltransferase activity"/>
    <property type="evidence" value="ECO:0007669"/>
    <property type="project" value="UniProtKB-EC"/>
</dbReference>
<dbReference type="eggNOG" id="KOG2904">
    <property type="taxonomic scope" value="Eukaryota"/>
</dbReference>
<evidence type="ECO:0000256" key="1">
    <source>
        <dbReference type="ARBA" id="ARBA00022603"/>
    </source>
</evidence>
<dbReference type="Proteomes" id="UP000030106">
    <property type="component" value="Unassembled WGS sequence"/>
</dbReference>
<reference evidence="5 6" key="1">
    <citation type="submission" date="2012-10" db="EMBL/GenBank/DDBJ databases">
        <title>Genome sequencing and analysis of entomopathogenic fungi Beauveria bassiana D1-5.</title>
        <authorList>
            <person name="Li Q."/>
            <person name="Wang L."/>
            <person name="Zhang Z."/>
            <person name="Wang Q."/>
            <person name="Ren J."/>
            <person name="Wang M."/>
            <person name="Xu W."/>
            <person name="Wang J."/>
            <person name="Lu Y."/>
            <person name="Du Q."/>
            <person name="Sun Z."/>
        </authorList>
    </citation>
    <scope>NUCLEOTIDE SEQUENCE [LARGE SCALE GENOMIC DNA]</scope>
    <source>
        <strain evidence="5 6">D1-5</strain>
    </source>
</reference>
<dbReference type="Pfam" id="PF13847">
    <property type="entry name" value="Methyltransf_31"/>
    <property type="match status" value="1"/>
</dbReference>
<dbReference type="PANTHER" id="PTHR18895">
    <property type="entry name" value="HEMK METHYLTRANSFERASE"/>
    <property type="match status" value="1"/>
</dbReference>